<gene>
    <name evidence="1" type="ORF">E2C01_012523</name>
</gene>
<accession>A0A5B7DEY2</accession>
<comment type="caution">
    <text evidence="1">The sequence shown here is derived from an EMBL/GenBank/DDBJ whole genome shotgun (WGS) entry which is preliminary data.</text>
</comment>
<reference evidence="1 2" key="1">
    <citation type="submission" date="2019-05" db="EMBL/GenBank/DDBJ databases">
        <title>Another draft genome of Portunus trituberculatus and its Hox gene families provides insights of decapod evolution.</title>
        <authorList>
            <person name="Jeong J.-H."/>
            <person name="Song I."/>
            <person name="Kim S."/>
            <person name="Choi T."/>
            <person name="Kim D."/>
            <person name="Ryu S."/>
            <person name="Kim W."/>
        </authorList>
    </citation>
    <scope>NUCLEOTIDE SEQUENCE [LARGE SCALE GENOMIC DNA]</scope>
    <source>
        <tissue evidence="1">Muscle</tissue>
    </source>
</reference>
<proteinExistence type="predicted"/>
<dbReference type="EMBL" id="VSRR010000785">
    <property type="protein sequence ID" value="MPC19605.1"/>
    <property type="molecule type" value="Genomic_DNA"/>
</dbReference>
<name>A0A5B7DEY2_PORTR</name>
<keyword evidence="2" id="KW-1185">Reference proteome</keyword>
<organism evidence="1 2">
    <name type="scientific">Portunus trituberculatus</name>
    <name type="common">Swimming crab</name>
    <name type="synonym">Neptunus trituberculatus</name>
    <dbReference type="NCBI Taxonomy" id="210409"/>
    <lineage>
        <taxon>Eukaryota</taxon>
        <taxon>Metazoa</taxon>
        <taxon>Ecdysozoa</taxon>
        <taxon>Arthropoda</taxon>
        <taxon>Crustacea</taxon>
        <taxon>Multicrustacea</taxon>
        <taxon>Malacostraca</taxon>
        <taxon>Eumalacostraca</taxon>
        <taxon>Eucarida</taxon>
        <taxon>Decapoda</taxon>
        <taxon>Pleocyemata</taxon>
        <taxon>Brachyura</taxon>
        <taxon>Eubrachyura</taxon>
        <taxon>Portunoidea</taxon>
        <taxon>Portunidae</taxon>
        <taxon>Portuninae</taxon>
        <taxon>Portunus</taxon>
    </lineage>
</organism>
<dbReference type="Proteomes" id="UP000324222">
    <property type="component" value="Unassembled WGS sequence"/>
</dbReference>
<evidence type="ECO:0000313" key="2">
    <source>
        <dbReference type="Proteomes" id="UP000324222"/>
    </source>
</evidence>
<dbReference type="AlphaFoldDB" id="A0A5B7DEY2"/>
<sequence length="70" mass="8262">MTVFLKKEVEMNPTIEYAAMDFTKLERACWNFGEFSSPYKSRKYWHIPVSVPRPIWSRDLALGTHSMTPH</sequence>
<evidence type="ECO:0000313" key="1">
    <source>
        <dbReference type="EMBL" id="MPC19605.1"/>
    </source>
</evidence>
<protein>
    <submittedName>
        <fullName evidence="1">Uncharacterized protein</fullName>
    </submittedName>
</protein>